<dbReference type="RefSeq" id="WP_248344017.1">
    <property type="nucleotide sequence ID" value="NZ_AP025592.1"/>
</dbReference>
<dbReference type="SUPFAM" id="SSF111364">
    <property type="entry name" value="Tsx-like channel"/>
    <property type="match status" value="1"/>
</dbReference>
<evidence type="ECO:0000313" key="3">
    <source>
        <dbReference type="Proteomes" id="UP001162734"/>
    </source>
</evidence>
<accession>A0ABN6N322</accession>
<proteinExistence type="predicted"/>
<dbReference type="InterPro" id="IPR036777">
    <property type="entry name" value="Channel_Tsx-like_sf"/>
</dbReference>
<feature type="chain" id="PRO_5045705057" evidence="1">
    <location>
        <begin position="25"/>
        <end position="259"/>
    </location>
</feature>
<gene>
    <name evidence="2" type="ORF">AMPC_04640</name>
</gene>
<evidence type="ECO:0000313" key="2">
    <source>
        <dbReference type="EMBL" id="BDG07351.1"/>
    </source>
</evidence>
<evidence type="ECO:0000256" key="1">
    <source>
        <dbReference type="SAM" id="SignalP"/>
    </source>
</evidence>
<keyword evidence="1" id="KW-0732">Signal</keyword>
<name>A0ABN6N322_9BACT</name>
<keyword evidence="3" id="KW-1185">Reference proteome</keyword>
<dbReference type="Proteomes" id="UP001162734">
    <property type="component" value="Chromosome"/>
</dbReference>
<sequence>MNRLAVPLRVLALAAVLAAPAARADFSTTNVQLLQGWNFHDKTLGYNTSSGAMTTVTINHFSTWAYGDNFFFVDLYRGNFLDFSGTAHDYDRAKAYGEWHPRLDATKLLGFKMPGFKNFGPAAELNLGSGYFGYLGGLGGDLDLPIPGVVGVNVYYKYDQYLHDTFQVSPFWTLPFNIGPVPFLFTGFVDVQGWKKDGNGDNSLDGVDVLAQPELLVDVLAPFGGKAGKLYAGCEYYLHFNKTHGDEQVPQAMLQWNFN</sequence>
<dbReference type="EMBL" id="AP025592">
    <property type="protein sequence ID" value="BDG07351.1"/>
    <property type="molecule type" value="Genomic_DNA"/>
</dbReference>
<feature type="signal peptide" evidence="1">
    <location>
        <begin position="1"/>
        <end position="24"/>
    </location>
</feature>
<reference evidence="3" key="1">
    <citation type="journal article" date="2022" name="Int. J. Syst. Evol. Microbiol.">
        <title>Anaeromyxobacter oryzae sp. nov., Anaeromyxobacter diazotrophicus sp. nov. and Anaeromyxobacter paludicola sp. nov., isolated from paddy soils.</title>
        <authorList>
            <person name="Itoh H."/>
            <person name="Xu Z."/>
            <person name="Mise K."/>
            <person name="Masuda Y."/>
            <person name="Ushijima N."/>
            <person name="Hayakawa C."/>
            <person name="Shiratori Y."/>
            <person name="Senoo K."/>
        </authorList>
    </citation>
    <scope>NUCLEOTIDE SEQUENCE [LARGE SCALE GENOMIC DNA]</scope>
    <source>
        <strain evidence="3">Red630</strain>
    </source>
</reference>
<organism evidence="2 3">
    <name type="scientific">Anaeromyxobacter paludicola</name>
    <dbReference type="NCBI Taxonomy" id="2918171"/>
    <lineage>
        <taxon>Bacteria</taxon>
        <taxon>Pseudomonadati</taxon>
        <taxon>Myxococcota</taxon>
        <taxon>Myxococcia</taxon>
        <taxon>Myxococcales</taxon>
        <taxon>Cystobacterineae</taxon>
        <taxon>Anaeromyxobacteraceae</taxon>
        <taxon>Anaeromyxobacter</taxon>
    </lineage>
</organism>
<dbReference type="Gene3D" id="2.40.230.20">
    <property type="entry name" value="Nucleoside-specific channel-forming protein, Tsx-like"/>
    <property type="match status" value="1"/>
</dbReference>
<protein>
    <submittedName>
        <fullName evidence="2">Membrane protein</fullName>
    </submittedName>
</protein>